<dbReference type="OrthoDB" id="3598904at2759"/>
<organism evidence="3 4">
    <name type="scientific">Rhizodiscina lignyota</name>
    <dbReference type="NCBI Taxonomy" id="1504668"/>
    <lineage>
        <taxon>Eukaryota</taxon>
        <taxon>Fungi</taxon>
        <taxon>Dikarya</taxon>
        <taxon>Ascomycota</taxon>
        <taxon>Pezizomycotina</taxon>
        <taxon>Dothideomycetes</taxon>
        <taxon>Pleosporomycetidae</taxon>
        <taxon>Aulographales</taxon>
        <taxon>Rhizodiscinaceae</taxon>
        <taxon>Rhizodiscina</taxon>
    </lineage>
</organism>
<keyword evidence="4" id="KW-1185">Reference proteome</keyword>
<dbReference type="Pfam" id="PF00172">
    <property type="entry name" value="Zn_clus"/>
    <property type="match status" value="1"/>
</dbReference>
<keyword evidence="1" id="KW-0539">Nucleus</keyword>
<dbReference type="SUPFAM" id="SSF57701">
    <property type="entry name" value="Zn2/Cys6 DNA-binding domain"/>
    <property type="match status" value="1"/>
</dbReference>
<accession>A0A9P4IDT1</accession>
<dbReference type="InterPro" id="IPR053175">
    <property type="entry name" value="DHMBA_Reg_Transcription_Factor"/>
</dbReference>
<evidence type="ECO:0000313" key="3">
    <source>
        <dbReference type="EMBL" id="KAF2097822.1"/>
    </source>
</evidence>
<dbReference type="InterPro" id="IPR036864">
    <property type="entry name" value="Zn2-C6_fun-type_DNA-bd_sf"/>
</dbReference>
<name>A0A9P4IDT1_9PEZI</name>
<dbReference type="PROSITE" id="PS50048">
    <property type="entry name" value="ZN2_CY6_FUNGAL_2"/>
    <property type="match status" value="1"/>
</dbReference>
<evidence type="ECO:0000259" key="2">
    <source>
        <dbReference type="PROSITE" id="PS50048"/>
    </source>
</evidence>
<comment type="caution">
    <text evidence="3">The sequence shown here is derived from an EMBL/GenBank/DDBJ whole genome shotgun (WGS) entry which is preliminary data.</text>
</comment>
<dbReference type="InterPro" id="IPR001138">
    <property type="entry name" value="Zn2Cys6_DnaBD"/>
</dbReference>
<gene>
    <name evidence="3" type="ORF">NA57DRAFT_57005</name>
</gene>
<dbReference type="Proteomes" id="UP000799772">
    <property type="component" value="Unassembled WGS sequence"/>
</dbReference>
<dbReference type="GO" id="GO:0008270">
    <property type="term" value="F:zinc ion binding"/>
    <property type="evidence" value="ECO:0007669"/>
    <property type="project" value="InterPro"/>
</dbReference>
<dbReference type="PROSITE" id="PS00463">
    <property type="entry name" value="ZN2_CY6_FUNGAL_1"/>
    <property type="match status" value="1"/>
</dbReference>
<dbReference type="Gene3D" id="4.10.240.10">
    <property type="entry name" value="Zn(2)-C6 fungal-type DNA-binding domain"/>
    <property type="match status" value="1"/>
</dbReference>
<dbReference type="PANTHER" id="PTHR38791">
    <property type="entry name" value="ZN(II)2CYS6 TRANSCRIPTION FACTOR (EUROFUNG)-RELATED-RELATED"/>
    <property type="match status" value="1"/>
</dbReference>
<dbReference type="AlphaFoldDB" id="A0A9P4IDT1"/>
<feature type="domain" description="Zn(2)-C6 fungal-type" evidence="2">
    <location>
        <begin position="7"/>
        <end position="35"/>
    </location>
</feature>
<protein>
    <recommendedName>
        <fullName evidence="2">Zn(2)-C6 fungal-type domain-containing protein</fullName>
    </recommendedName>
</protein>
<dbReference type="CDD" id="cd00067">
    <property type="entry name" value="GAL4"/>
    <property type="match status" value="1"/>
</dbReference>
<dbReference type="GO" id="GO:0000981">
    <property type="term" value="F:DNA-binding transcription factor activity, RNA polymerase II-specific"/>
    <property type="evidence" value="ECO:0007669"/>
    <property type="project" value="InterPro"/>
</dbReference>
<reference evidence="3" key="1">
    <citation type="journal article" date="2020" name="Stud. Mycol.">
        <title>101 Dothideomycetes genomes: a test case for predicting lifestyles and emergence of pathogens.</title>
        <authorList>
            <person name="Haridas S."/>
            <person name="Albert R."/>
            <person name="Binder M."/>
            <person name="Bloem J."/>
            <person name="Labutti K."/>
            <person name="Salamov A."/>
            <person name="Andreopoulos B."/>
            <person name="Baker S."/>
            <person name="Barry K."/>
            <person name="Bills G."/>
            <person name="Bluhm B."/>
            <person name="Cannon C."/>
            <person name="Castanera R."/>
            <person name="Culley D."/>
            <person name="Daum C."/>
            <person name="Ezra D."/>
            <person name="Gonzalez J."/>
            <person name="Henrissat B."/>
            <person name="Kuo A."/>
            <person name="Liang C."/>
            <person name="Lipzen A."/>
            <person name="Lutzoni F."/>
            <person name="Magnuson J."/>
            <person name="Mondo S."/>
            <person name="Nolan M."/>
            <person name="Ohm R."/>
            <person name="Pangilinan J."/>
            <person name="Park H.-J."/>
            <person name="Ramirez L."/>
            <person name="Alfaro M."/>
            <person name="Sun H."/>
            <person name="Tritt A."/>
            <person name="Yoshinaga Y."/>
            <person name="Zwiers L.-H."/>
            <person name="Turgeon B."/>
            <person name="Goodwin S."/>
            <person name="Spatafora J."/>
            <person name="Crous P."/>
            <person name="Grigoriev I."/>
        </authorList>
    </citation>
    <scope>NUCLEOTIDE SEQUENCE</scope>
    <source>
        <strain evidence="3">CBS 133067</strain>
    </source>
</reference>
<proteinExistence type="predicted"/>
<dbReference type="SMART" id="SM00066">
    <property type="entry name" value="GAL4"/>
    <property type="match status" value="1"/>
</dbReference>
<evidence type="ECO:0000313" key="4">
    <source>
        <dbReference type="Proteomes" id="UP000799772"/>
    </source>
</evidence>
<evidence type="ECO:0000256" key="1">
    <source>
        <dbReference type="ARBA" id="ARBA00023242"/>
    </source>
</evidence>
<sequence length="298" mass="33837">MPFPSHGCSTCKRRRVKCDETRPICGQCKKRNRHCWGYSGYKGDLKFLSENVYAGGRRRRPRGRLMNDQLFAVDSSHEERKHGEEPFGTPPESVFISGTPIDQNNFSIVKPLNLPLSVYATYYYVSNHTDYRDNLPEISNGHAKYIPSRWIRSNPESAFHLVMTAISHATFGRAKHSAAAVAEGHKIYQQALSYTKRALNDALQVMSDELLLTVMVMCTYENTVFSPKDSENMPIGTPDSRSRFSRSFYHHEGAAALLKLRVEQEMSKESLVVSKVVRRGLVSGYHPCMLFARDLADH</sequence>
<dbReference type="EMBL" id="ML978127">
    <property type="protein sequence ID" value="KAF2097822.1"/>
    <property type="molecule type" value="Genomic_DNA"/>
</dbReference>